<comment type="caution">
    <text evidence="1">The sequence shown here is derived from an EMBL/GenBank/DDBJ whole genome shotgun (WGS) entry which is preliminary data.</text>
</comment>
<name>A0A699XRU3_TANCI</name>
<protein>
    <submittedName>
        <fullName evidence="1">Uncharacterized protein</fullName>
    </submittedName>
</protein>
<feature type="non-terminal residue" evidence="1">
    <location>
        <position position="1"/>
    </location>
</feature>
<accession>A0A699XRU3</accession>
<evidence type="ECO:0000313" key="1">
    <source>
        <dbReference type="EMBL" id="GFD62579.1"/>
    </source>
</evidence>
<organism evidence="1">
    <name type="scientific">Tanacetum cinerariifolium</name>
    <name type="common">Dalmatian daisy</name>
    <name type="synonym">Chrysanthemum cinerariifolium</name>
    <dbReference type="NCBI Taxonomy" id="118510"/>
    <lineage>
        <taxon>Eukaryota</taxon>
        <taxon>Viridiplantae</taxon>
        <taxon>Streptophyta</taxon>
        <taxon>Embryophyta</taxon>
        <taxon>Tracheophyta</taxon>
        <taxon>Spermatophyta</taxon>
        <taxon>Magnoliopsida</taxon>
        <taxon>eudicotyledons</taxon>
        <taxon>Gunneridae</taxon>
        <taxon>Pentapetalae</taxon>
        <taxon>asterids</taxon>
        <taxon>campanulids</taxon>
        <taxon>Asterales</taxon>
        <taxon>Asteraceae</taxon>
        <taxon>Asteroideae</taxon>
        <taxon>Anthemideae</taxon>
        <taxon>Anthemidinae</taxon>
        <taxon>Tanacetum</taxon>
    </lineage>
</organism>
<dbReference type="EMBL" id="BKCJ011933800">
    <property type="protein sequence ID" value="GFD62579.1"/>
    <property type="molecule type" value="Genomic_DNA"/>
</dbReference>
<sequence length="59" mass="6373">KCAESLEMRQAFADVVSAGIAKGMSERLKHGVEHGHTQRTIESLEGYDPEAEAKFAAAL</sequence>
<feature type="non-terminal residue" evidence="1">
    <location>
        <position position="59"/>
    </location>
</feature>
<gene>
    <name evidence="1" type="ORF">Tci_934548</name>
</gene>
<proteinExistence type="predicted"/>
<reference evidence="1" key="1">
    <citation type="journal article" date="2019" name="Sci. Rep.">
        <title>Draft genome of Tanacetum cinerariifolium, the natural source of mosquito coil.</title>
        <authorList>
            <person name="Yamashiro T."/>
            <person name="Shiraishi A."/>
            <person name="Satake H."/>
            <person name="Nakayama K."/>
        </authorList>
    </citation>
    <scope>NUCLEOTIDE SEQUENCE</scope>
</reference>
<dbReference type="AlphaFoldDB" id="A0A699XRU3"/>